<organism evidence="1 2">
    <name type="scientific">Pseudomonas baetica</name>
    <dbReference type="NCBI Taxonomy" id="674054"/>
    <lineage>
        <taxon>Bacteria</taxon>
        <taxon>Pseudomonadati</taxon>
        <taxon>Pseudomonadota</taxon>
        <taxon>Gammaproteobacteria</taxon>
        <taxon>Pseudomonadales</taxon>
        <taxon>Pseudomonadaceae</taxon>
        <taxon>Pseudomonas</taxon>
    </lineage>
</organism>
<evidence type="ECO:0008006" key="3">
    <source>
        <dbReference type="Google" id="ProtNLM"/>
    </source>
</evidence>
<proteinExistence type="predicted"/>
<accession>A0ABX4PRJ1</accession>
<name>A0ABX4PRJ1_9PSED</name>
<comment type="caution">
    <text evidence="1">The sequence shown here is derived from an EMBL/GenBank/DDBJ whole genome shotgun (WGS) entry which is preliminary data.</text>
</comment>
<sequence>MQALHGRCFNKQDWLENLHRYESFKTAWASTALEVFESIVSHDSFPCLFGKKAVSASTIELLFVSKERDVSDFIDGLGSYITKVKSWTVKSRVRKPLIVLFEKNVFASLALEQLYAWDLLQQLHDQDPGPWPKSISTDLSSEHWSFSFMGMPLFVNMNFPRHRLMKSRNLGAHIVFVINPRENFDQVAAGNSLSGQHIRARIRSRSEAYNDGIKSQTLGAFGEPDSFEIKQYQLEEPGSLSHERCPFRMNIKSPESGANKR</sequence>
<gene>
    <name evidence="1" type="ORF">ATI02_0350</name>
</gene>
<dbReference type="Proteomes" id="UP000232455">
    <property type="component" value="Unassembled WGS sequence"/>
</dbReference>
<protein>
    <recommendedName>
        <fullName evidence="3">YqcI/YcgG family protein</fullName>
    </recommendedName>
</protein>
<dbReference type="RefSeq" id="WP_100845274.1">
    <property type="nucleotide sequence ID" value="NZ_PHHE01000001.1"/>
</dbReference>
<keyword evidence="2" id="KW-1185">Reference proteome</keyword>
<dbReference type="InterPro" id="IPR014988">
    <property type="entry name" value="Uncharacterised_YqcI/YcgG"/>
</dbReference>
<evidence type="ECO:0000313" key="2">
    <source>
        <dbReference type="Proteomes" id="UP000232455"/>
    </source>
</evidence>
<dbReference type="PANTHER" id="PTHR40045:SF1">
    <property type="entry name" value="YQCI_YCGG FAMILY PROTEIN"/>
    <property type="match status" value="1"/>
</dbReference>
<dbReference type="PANTHER" id="PTHR40045">
    <property type="entry name" value="YCGG FAMILY PROTEIN"/>
    <property type="match status" value="1"/>
</dbReference>
<reference evidence="1 2" key="1">
    <citation type="submission" date="2017-11" db="EMBL/GenBank/DDBJ databases">
        <title>Genome sequencing of a diverse group of Pseudomonas species.</title>
        <authorList>
            <person name="Loper J."/>
        </authorList>
    </citation>
    <scope>NUCLEOTIDE SEQUENCE [LARGE SCALE GENOMIC DNA]</scope>
    <source>
        <strain evidence="1 2">LMG 25716</strain>
    </source>
</reference>
<dbReference type="EMBL" id="PHHE01000001">
    <property type="protein sequence ID" value="PKA67647.1"/>
    <property type="molecule type" value="Genomic_DNA"/>
</dbReference>
<dbReference type="Pfam" id="PF08892">
    <property type="entry name" value="YqcI_YcgG"/>
    <property type="match status" value="1"/>
</dbReference>
<evidence type="ECO:0000313" key="1">
    <source>
        <dbReference type="EMBL" id="PKA67647.1"/>
    </source>
</evidence>